<sequence length="389" mass="41398">MESKYLFLLQLAAILLAAHVAGLISERLKQPAVLGQIIVGLILGAGFMEKTEIINQFAEIGVVLLMFIAGLETDVKELVESGKSSSMIALGGVIAPAVLVFAGMMLIVPSHDKTVALFLGVVATATSVSISVQTLREIGKLRTKQGIMILGAAIIDDVVGIVLLTLLVGMVSPNATSSVFMVILKIVVFFAILYALGFVVIRVLKKIDDKFIVEDKVIIWAIVLCLFLAFLSEEFGVAAITGAYFAGLIFSMTKHQHQISHEIGKISGFIFTPVFFVGIGMDINIMEALSALGIGSILIVLGSLGKIIGCGVGARLSGFDSTQSLQIGVGMVPRAEVAIIVANLGLKMSILTQKDMAATILMVLVTTLITPSLLKWTFNRKQKIGEVHS</sequence>
<feature type="transmembrane region" description="Helical" evidence="11">
    <location>
        <begin position="147"/>
        <end position="172"/>
    </location>
</feature>
<keyword evidence="6 11" id="KW-1133">Transmembrane helix</keyword>
<keyword evidence="3" id="KW-0813">Transport</keyword>
<evidence type="ECO:0000256" key="3">
    <source>
        <dbReference type="ARBA" id="ARBA00022448"/>
    </source>
</evidence>
<keyword evidence="8" id="KW-0406">Ion transport</keyword>
<feature type="transmembrane region" description="Helical" evidence="11">
    <location>
        <begin position="291"/>
        <end position="313"/>
    </location>
</feature>
<organism evidence="13 14">
    <name type="scientific">Fusibacter ferrireducens</name>
    <dbReference type="NCBI Taxonomy" id="2785058"/>
    <lineage>
        <taxon>Bacteria</taxon>
        <taxon>Bacillati</taxon>
        <taxon>Bacillota</taxon>
        <taxon>Clostridia</taxon>
        <taxon>Eubacteriales</taxon>
        <taxon>Eubacteriales Family XII. Incertae Sedis</taxon>
        <taxon>Fusibacter</taxon>
    </lineage>
</organism>
<feature type="transmembrane region" description="Helical" evidence="11">
    <location>
        <begin position="114"/>
        <end position="135"/>
    </location>
</feature>
<dbReference type="Gene3D" id="1.20.1530.20">
    <property type="match status" value="1"/>
</dbReference>
<evidence type="ECO:0000256" key="5">
    <source>
        <dbReference type="ARBA" id="ARBA00022692"/>
    </source>
</evidence>
<dbReference type="PANTHER" id="PTHR43562">
    <property type="entry name" value="NAPA-TYPE SODIUM/HYDROGEN ANTIPORTER"/>
    <property type="match status" value="1"/>
</dbReference>
<feature type="transmembrane region" description="Helical" evidence="11">
    <location>
        <begin position="6"/>
        <end position="24"/>
    </location>
</feature>
<evidence type="ECO:0000256" key="1">
    <source>
        <dbReference type="ARBA" id="ARBA00004141"/>
    </source>
</evidence>
<dbReference type="InterPro" id="IPR038770">
    <property type="entry name" value="Na+/solute_symporter_sf"/>
</dbReference>
<keyword evidence="5 11" id="KW-0812">Transmembrane</keyword>
<feature type="transmembrane region" description="Helical" evidence="11">
    <location>
        <begin position="31"/>
        <end position="48"/>
    </location>
</feature>
<dbReference type="InterPro" id="IPR006153">
    <property type="entry name" value="Cation/H_exchanger_TM"/>
</dbReference>
<keyword evidence="4" id="KW-0050">Antiport</keyword>
<keyword evidence="10" id="KW-0739">Sodium transport</keyword>
<comment type="subcellular location">
    <subcellularLocation>
        <location evidence="1">Membrane</location>
        <topology evidence="1">Multi-pass membrane protein</topology>
    </subcellularLocation>
</comment>
<keyword evidence="7" id="KW-0915">Sodium</keyword>
<reference evidence="13 14" key="1">
    <citation type="submission" date="2020-11" db="EMBL/GenBank/DDBJ databases">
        <title>Fusibacter basophilias sp. nov.</title>
        <authorList>
            <person name="Qiu D."/>
        </authorList>
    </citation>
    <scope>NUCLEOTIDE SEQUENCE [LARGE SCALE GENOMIC DNA]</scope>
    <source>
        <strain evidence="13 14">Q10-2</strain>
    </source>
</reference>
<evidence type="ECO:0000256" key="9">
    <source>
        <dbReference type="ARBA" id="ARBA00023136"/>
    </source>
</evidence>
<evidence type="ECO:0000256" key="11">
    <source>
        <dbReference type="SAM" id="Phobius"/>
    </source>
</evidence>
<accession>A0ABR9ZVR3</accession>
<evidence type="ECO:0000256" key="4">
    <source>
        <dbReference type="ARBA" id="ARBA00022449"/>
    </source>
</evidence>
<dbReference type="EMBL" id="JADKNH010000009">
    <property type="protein sequence ID" value="MBF4694556.1"/>
    <property type="molecule type" value="Genomic_DNA"/>
</dbReference>
<evidence type="ECO:0000313" key="14">
    <source>
        <dbReference type="Proteomes" id="UP000614200"/>
    </source>
</evidence>
<name>A0ABR9ZVR3_9FIRM</name>
<evidence type="ECO:0000313" key="13">
    <source>
        <dbReference type="EMBL" id="MBF4694556.1"/>
    </source>
</evidence>
<dbReference type="PANTHER" id="PTHR43562:SF3">
    <property type="entry name" value="SODIUM ION_PROTON EXCHANGER (EUROFUNG)"/>
    <property type="match status" value="1"/>
</dbReference>
<evidence type="ECO:0000256" key="10">
    <source>
        <dbReference type="ARBA" id="ARBA00023201"/>
    </source>
</evidence>
<dbReference type="Pfam" id="PF00999">
    <property type="entry name" value="Na_H_Exchanger"/>
    <property type="match status" value="1"/>
</dbReference>
<protein>
    <submittedName>
        <fullName evidence="13">Cation:proton antiporter</fullName>
    </submittedName>
</protein>
<evidence type="ECO:0000256" key="7">
    <source>
        <dbReference type="ARBA" id="ARBA00023053"/>
    </source>
</evidence>
<feature type="transmembrane region" description="Helical" evidence="11">
    <location>
        <begin position="356"/>
        <end position="374"/>
    </location>
</feature>
<dbReference type="RefSeq" id="WP_194702787.1">
    <property type="nucleotide sequence ID" value="NZ_JADKNH010000009.1"/>
</dbReference>
<evidence type="ECO:0000256" key="8">
    <source>
        <dbReference type="ARBA" id="ARBA00023065"/>
    </source>
</evidence>
<evidence type="ECO:0000256" key="6">
    <source>
        <dbReference type="ARBA" id="ARBA00022989"/>
    </source>
</evidence>
<feature type="transmembrane region" description="Helical" evidence="11">
    <location>
        <begin position="178"/>
        <end position="201"/>
    </location>
</feature>
<evidence type="ECO:0000259" key="12">
    <source>
        <dbReference type="Pfam" id="PF00999"/>
    </source>
</evidence>
<feature type="transmembrane region" description="Helical" evidence="11">
    <location>
        <begin position="87"/>
        <end position="108"/>
    </location>
</feature>
<comment type="similarity">
    <text evidence="2">Belongs to the monovalent cation:proton antiporter 2 (CPA2) transporter (TC 2.A.37) family.</text>
</comment>
<keyword evidence="14" id="KW-1185">Reference proteome</keyword>
<evidence type="ECO:0000256" key="2">
    <source>
        <dbReference type="ARBA" id="ARBA00005551"/>
    </source>
</evidence>
<comment type="caution">
    <text evidence="13">The sequence shown here is derived from an EMBL/GenBank/DDBJ whole genome shotgun (WGS) entry which is preliminary data.</text>
</comment>
<feature type="domain" description="Cation/H+ exchanger transmembrane" evidence="12">
    <location>
        <begin position="16"/>
        <end position="379"/>
    </location>
</feature>
<gene>
    <name evidence="13" type="ORF">ISU02_15705</name>
</gene>
<feature type="transmembrane region" description="Helical" evidence="11">
    <location>
        <begin position="54"/>
        <end position="75"/>
    </location>
</feature>
<dbReference type="Proteomes" id="UP000614200">
    <property type="component" value="Unassembled WGS sequence"/>
</dbReference>
<proteinExistence type="inferred from homology"/>
<keyword evidence="9 11" id="KW-0472">Membrane</keyword>
<feature type="transmembrane region" description="Helical" evidence="11">
    <location>
        <begin position="266"/>
        <end position="285"/>
    </location>
</feature>